<dbReference type="PANTHER" id="PTHR22909">
    <property type="entry name" value="GOLGI INTEGRAL MEMBRANE PROTEIN 4"/>
    <property type="match status" value="1"/>
</dbReference>
<feature type="compositionally biased region" description="Polar residues" evidence="2">
    <location>
        <begin position="302"/>
        <end position="318"/>
    </location>
</feature>
<organism evidence="4">
    <name type="scientific">Clastoptera arizonana</name>
    <name type="common">Arizona spittle bug</name>
    <dbReference type="NCBI Taxonomy" id="38151"/>
    <lineage>
        <taxon>Eukaryota</taxon>
        <taxon>Metazoa</taxon>
        <taxon>Ecdysozoa</taxon>
        <taxon>Arthropoda</taxon>
        <taxon>Hexapoda</taxon>
        <taxon>Insecta</taxon>
        <taxon>Pterygota</taxon>
        <taxon>Neoptera</taxon>
        <taxon>Paraneoptera</taxon>
        <taxon>Hemiptera</taxon>
        <taxon>Auchenorrhyncha</taxon>
        <taxon>Cercopoidea</taxon>
        <taxon>Clastopteridae</taxon>
        <taxon>Clastoptera</taxon>
    </lineage>
</organism>
<feature type="compositionally biased region" description="Basic and acidic residues" evidence="2">
    <location>
        <begin position="436"/>
        <end position="452"/>
    </location>
</feature>
<feature type="coiled-coil region" evidence="1">
    <location>
        <begin position="179"/>
        <end position="241"/>
    </location>
</feature>
<keyword evidence="3" id="KW-0472">Membrane</keyword>
<evidence type="ECO:0000256" key="3">
    <source>
        <dbReference type="SAM" id="Phobius"/>
    </source>
</evidence>
<feature type="compositionally biased region" description="Basic and acidic residues" evidence="2">
    <location>
        <begin position="467"/>
        <end position="490"/>
    </location>
</feature>
<feature type="compositionally biased region" description="Basic and acidic residues" evidence="2">
    <location>
        <begin position="380"/>
        <end position="389"/>
    </location>
</feature>
<dbReference type="AlphaFoldDB" id="A0A1B6DB24"/>
<feature type="region of interest" description="Disordered" evidence="2">
    <location>
        <begin position="95"/>
        <end position="117"/>
    </location>
</feature>
<feature type="compositionally biased region" description="Acidic residues" evidence="2">
    <location>
        <begin position="491"/>
        <end position="502"/>
    </location>
</feature>
<feature type="transmembrane region" description="Helical" evidence="3">
    <location>
        <begin position="31"/>
        <end position="49"/>
    </location>
</feature>
<evidence type="ECO:0000256" key="1">
    <source>
        <dbReference type="SAM" id="Coils"/>
    </source>
</evidence>
<dbReference type="GO" id="GO:0000139">
    <property type="term" value="C:Golgi membrane"/>
    <property type="evidence" value="ECO:0007669"/>
    <property type="project" value="InterPro"/>
</dbReference>
<keyword evidence="1" id="KW-0175">Coiled coil</keyword>
<proteinExistence type="predicted"/>
<protein>
    <recommendedName>
        <fullName evidence="5">Golgi integral membrane protein 4</fullName>
    </recommendedName>
</protein>
<name>A0A1B6DB24_9HEMI</name>
<keyword evidence="3" id="KW-0812">Transmembrane</keyword>
<feature type="region of interest" description="Disordered" evidence="2">
    <location>
        <begin position="350"/>
        <end position="420"/>
    </location>
</feature>
<evidence type="ECO:0000256" key="2">
    <source>
        <dbReference type="SAM" id="MobiDB-lite"/>
    </source>
</evidence>
<accession>A0A1B6DB24</accession>
<feature type="region of interest" description="Disordered" evidence="2">
    <location>
        <begin position="436"/>
        <end position="502"/>
    </location>
</feature>
<evidence type="ECO:0008006" key="5">
    <source>
        <dbReference type="Google" id="ProtNLM"/>
    </source>
</evidence>
<dbReference type="PANTHER" id="PTHR22909:SF24">
    <property type="entry name" value="GOLGI INTEGRAL MEMBRANE PROTEIN 4-RELATED"/>
    <property type="match status" value="1"/>
</dbReference>
<reference evidence="4" key="1">
    <citation type="submission" date="2015-12" db="EMBL/GenBank/DDBJ databases">
        <title>De novo transcriptome assembly of four potential Pierce s Disease insect vectors from Arizona vineyards.</title>
        <authorList>
            <person name="Tassone E.E."/>
        </authorList>
    </citation>
    <scope>NUCLEOTIDE SEQUENCE</scope>
</reference>
<dbReference type="EMBL" id="GEDC01014456">
    <property type="protein sequence ID" value="JAS22842.1"/>
    <property type="molecule type" value="Transcribed_RNA"/>
</dbReference>
<evidence type="ECO:0000313" key="4">
    <source>
        <dbReference type="EMBL" id="JAS22842.1"/>
    </source>
</evidence>
<gene>
    <name evidence="4" type="ORF">g.19445</name>
</gene>
<sequence>MNIFYPRIIQRPPQFNNMSTSRLVRGTKSRFFLYVCAFTAFLLVIYVFHGSQQQIEESQKSAAMCLQQQETLTAQLQVIFEYKLRLEKALEKEKADHKTTNEECQSRVQEEKTEREKENMEAQKKYNALEQHHKLLLSQHEDLTEDCSKVRKERLEGIEEKSRLEKLISAVKLEVKQISEAKDKSLEALKSKYTQLEIEKERLQHENVDLRKSNMPESEKVNLLEKRNAQLLAEISELKKKLINCSGDQIYKEQKKSSISSVNLDQSFGMEPPKVNPLGTNLSTTPVINPEAVIEHDVSIKPATSKNSQLTPSSRVTANLKPPTQSAALPIQIPANQENDNMRDVKAPFNFEGNKHPIEDEREPLPIPQLPETNVINKPDLQEDQKKDDLNEENQGGEVVQDVPGPMNPIQDNENAPNMAPFHKYLENKRWNIDKDNQGFVGRKPDVNGAHEEGDEEVAPVPLHPNWRLDDKLIPRQIKHDYQGGDYDKEPPEEEEDEEGEQLDYIAAEPGLKQAKQMSKLRQQFDSNRARVMVNPK</sequence>
<feature type="region of interest" description="Disordered" evidence="2">
    <location>
        <begin position="299"/>
        <end position="318"/>
    </location>
</feature>
<dbReference type="InterPro" id="IPR042336">
    <property type="entry name" value="GOLIM4"/>
</dbReference>
<keyword evidence="3" id="KW-1133">Transmembrane helix</keyword>